<sequence length="61" mass="6917">MTIRCRRCGCAKFYFTLPKVEEDRNNPHHGACCAGCDKPIDWRDLIPAMLTLSEFAASRAE</sequence>
<evidence type="ECO:0000313" key="1">
    <source>
        <dbReference type="EMBL" id="NIG18735.1"/>
    </source>
</evidence>
<keyword evidence="2" id="KW-1185">Reference proteome</keyword>
<protein>
    <submittedName>
        <fullName evidence="1">Uncharacterized protein</fullName>
    </submittedName>
</protein>
<proteinExistence type="predicted"/>
<name>A0ABX0RM83_9GAMM</name>
<reference evidence="1 2" key="1">
    <citation type="journal article" date="2019" name="bioRxiv">
        <title>Bacteria contribute to plant secondary compound degradation in a generalist herbivore system.</title>
        <authorList>
            <person name="Francoeur C.B."/>
            <person name="Khadempour L."/>
            <person name="Moreira-Soto R.D."/>
            <person name="Gotting K."/>
            <person name="Book A.J."/>
            <person name="Pinto-Tomas A.A."/>
            <person name="Keefover-Ring K."/>
            <person name="Currie C.R."/>
        </authorList>
    </citation>
    <scope>NUCLEOTIDE SEQUENCE [LARGE SCALE GENOMIC DNA]</scope>
    <source>
        <strain evidence="1">Al-1710</strain>
    </source>
</reference>
<organism evidence="1 2">
    <name type="scientific">Candidatus Pantoea communis</name>
    <dbReference type="NCBI Taxonomy" id="2608354"/>
    <lineage>
        <taxon>Bacteria</taxon>
        <taxon>Pseudomonadati</taxon>
        <taxon>Pseudomonadota</taxon>
        <taxon>Gammaproteobacteria</taxon>
        <taxon>Enterobacterales</taxon>
        <taxon>Erwiniaceae</taxon>
        <taxon>Pantoea</taxon>
    </lineage>
</organism>
<dbReference type="Proteomes" id="UP001515780">
    <property type="component" value="Unassembled WGS sequence"/>
</dbReference>
<dbReference type="EMBL" id="VWXC01000005">
    <property type="protein sequence ID" value="NIG18735.1"/>
    <property type="molecule type" value="Genomic_DNA"/>
</dbReference>
<accession>A0ABX0RM83</accession>
<evidence type="ECO:0000313" key="2">
    <source>
        <dbReference type="Proteomes" id="UP001515780"/>
    </source>
</evidence>
<gene>
    <name evidence="1" type="ORF">F3J37_08570</name>
</gene>
<comment type="caution">
    <text evidence="1">The sequence shown here is derived from an EMBL/GenBank/DDBJ whole genome shotgun (WGS) entry which is preliminary data.</text>
</comment>